<dbReference type="Proteomes" id="UP000887575">
    <property type="component" value="Unassembled WGS sequence"/>
</dbReference>
<dbReference type="WBParaSite" id="MBELARI_LOCUS422">
    <property type="protein sequence ID" value="MBELARI_LOCUS422"/>
    <property type="gene ID" value="MBELARI_LOCUS422"/>
</dbReference>
<dbReference type="GO" id="GO:0043226">
    <property type="term" value="C:organelle"/>
    <property type="evidence" value="ECO:0007669"/>
    <property type="project" value="UniProtKB-ARBA"/>
</dbReference>
<protein>
    <recommendedName>
        <fullName evidence="12">Ionotropic glutamate receptor L-glutamate and glycine-binding domain-containing protein</fullName>
    </recommendedName>
</protein>
<feature type="domain" description="Ionotropic glutamate receptor L-glutamate and glycine-binding" evidence="12">
    <location>
        <begin position="49"/>
        <end position="115"/>
    </location>
</feature>
<evidence type="ECO:0000313" key="13">
    <source>
        <dbReference type="Proteomes" id="UP000887575"/>
    </source>
</evidence>
<comment type="subcellular location">
    <subcellularLocation>
        <location evidence="1">Membrane</location>
        <topology evidence="1">Multi-pass membrane protein</topology>
    </subcellularLocation>
</comment>
<evidence type="ECO:0000256" key="4">
    <source>
        <dbReference type="ARBA" id="ARBA00022989"/>
    </source>
</evidence>
<evidence type="ECO:0000259" key="12">
    <source>
        <dbReference type="SMART" id="SM00918"/>
    </source>
</evidence>
<dbReference type="Pfam" id="PF10613">
    <property type="entry name" value="Lig_chan-Glu_bd"/>
    <property type="match status" value="1"/>
</dbReference>
<keyword evidence="7" id="KW-0472">Membrane</keyword>
<evidence type="ECO:0000256" key="5">
    <source>
        <dbReference type="ARBA" id="ARBA00023054"/>
    </source>
</evidence>
<evidence type="ECO:0000256" key="10">
    <source>
        <dbReference type="ARBA" id="ARBA00023286"/>
    </source>
</evidence>
<evidence type="ECO:0000313" key="14">
    <source>
        <dbReference type="WBParaSite" id="MBELARI_LOCUS422"/>
    </source>
</evidence>
<dbReference type="SUPFAM" id="SSF53850">
    <property type="entry name" value="Periplasmic binding protein-like II"/>
    <property type="match status" value="1"/>
</dbReference>
<organism evidence="13 14">
    <name type="scientific">Mesorhabditis belari</name>
    <dbReference type="NCBI Taxonomy" id="2138241"/>
    <lineage>
        <taxon>Eukaryota</taxon>
        <taxon>Metazoa</taxon>
        <taxon>Ecdysozoa</taxon>
        <taxon>Nematoda</taxon>
        <taxon>Chromadorea</taxon>
        <taxon>Rhabditida</taxon>
        <taxon>Rhabditina</taxon>
        <taxon>Rhabditomorpha</taxon>
        <taxon>Rhabditoidea</taxon>
        <taxon>Rhabditidae</taxon>
        <taxon>Mesorhabditinae</taxon>
        <taxon>Mesorhabditis</taxon>
    </lineage>
</organism>
<proteinExistence type="predicted"/>
<evidence type="ECO:0000256" key="1">
    <source>
        <dbReference type="ARBA" id="ARBA00004141"/>
    </source>
</evidence>
<dbReference type="FunFam" id="3.40.190.10:FF:000078">
    <property type="entry name" value="glutamate receptor ionotropic, NMDA 3B"/>
    <property type="match status" value="1"/>
</dbReference>
<dbReference type="GO" id="GO:0005886">
    <property type="term" value="C:plasma membrane"/>
    <property type="evidence" value="ECO:0007669"/>
    <property type="project" value="UniProtKB-ARBA"/>
</dbReference>
<evidence type="ECO:0000256" key="2">
    <source>
        <dbReference type="ARBA" id="ARBA00022448"/>
    </source>
</evidence>
<keyword evidence="8" id="KW-0675">Receptor</keyword>
<evidence type="ECO:0000256" key="11">
    <source>
        <dbReference type="ARBA" id="ARBA00023303"/>
    </source>
</evidence>
<keyword evidence="13" id="KW-1185">Reference proteome</keyword>
<evidence type="ECO:0000256" key="3">
    <source>
        <dbReference type="ARBA" id="ARBA00022692"/>
    </source>
</evidence>
<keyword evidence="5" id="KW-0175">Coiled coil</keyword>
<evidence type="ECO:0000256" key="7">
    <source>
        <dbReference type="ARBA" id="ARBA00023136"/>
    </source>
</evidence>
<evidence type="ECO:0000256" key="8">
    <source>
        <dbReference type="ARBA" id="ARBA00023170"/>
    </source>
</evidence>
<keyword evidence="9" id="KW-0325">Glycoprotein</keyword>
<dbReference type="AlphaFoldDB" id="A0AAF3FBB0"/>
<dbReference type="SMART" id="SM00918">
    <property type="entry name" value="Lig_chan-Glu_bd"/>
    <property type="match status" value="1"/>
</dbReference>
<evidence type="ECO:0000256" key="9">
    <source>
        <dbReference type="ARBA" id="ARBA00023180"/>
    </source>
</evidence>
<evidence type="ECO:0000256" key="6">
    <source>
        <dbReference type="ARBA" id="ARBA00023065"/>
    </source>
</evidence>
<keyword evidence="4" id="KW-1133">Transmembrane helix</keyword>
<accession>A0AAF3FBB0</accession>
<keyword evidence="10" id="KW-1071">Ligand-gated ion channel</keyword>
<sequence length="121" mass="13842">MGKIDWKLLSKYNSNRDVYEVITAKSSSRENLRKLEGNVMKVAVYLEAPFVMHDEEAERRDPKNGKHYKGYCIDLLSKIAETLNFTYILHEVKDKTYGSKDASGQWNGLVGELLRGVSEVL</sequence>
<keyword evidence="2" id="KW-0813">Transport</keyword>
<keyword evidence="11" id="KW-0407">Ion channel</keyword>
<reference evidence="14" key="1">
    <citation type="submission" date="2024-02" db="UniProtKB">
        <authorList>
            <consortium name="WormBaseParasite"/>
        </authorList>
    </citation>
    <scope>IDENTIFICATION</scope>
</reference>
<keyword evidence="3" id="KW-0812">Transmembrane</keyword>
<keyword evidence="6" id="KW-0406">Ion transport</keyword>
<dbReference type="GO" id="GO:0015276">
    <property type="term" value="F:ligand-gated monoatomic ion channel activity"/>
    <property type="evidence" value="ECO:0007669"/>
    <property type="project" value="InterPro"/>
</dbReference>
<dbReference type="Gene3D" id="3.40.190.10">
    <property type="entry name" value="Periplasmic binding protein-like II"/>
    <property type="match status" value="1"/>
</dbReference>
<name>A0AAF3FBB0_9BILA</name>
<dbReference type="InterPro" id="IPR019594">
    <property type="entry name" value="Glu/Gly-bd"/>
</dbReference>